<proteinExistence type="predicted"/>
<feature type="region of interest" description="Disordered" evidence="1">
    <location>
        <begin position="149"/>
        <end position="226"/>
    </location>
</feature>
<reference evidence="2" key="1">
    <citation type="journal article" date="2020" name="Nature">
        <title>Giant virus diversity and host interactions through global metagenomics.</title>
        <authorList>
            <person name="Schulz F."/>
            <person name="Roux S."/>
            <person name="Paez-Espino D."/>
            <person name="Jungbluth S."/>
            <person name="Walsh D.A."/>
            <person name="Denef V.J."/>
            <person name="McMahon K.D."/>
            <person name="Konstantinidis K.T."/>
            <person name="Eloe-Fadrosh E.A."/>
            <person name="Kyrpides N.C."/>
            <person name="Woyke T."/>
        </authorList>
    </citation>
    <scope>NUCLEOTIDE SEQUENCE</scope>
    <source>
        <strain evidence="2">GVMAG-S-1021933-23</strain>
    </source>
</reference>
<feature type="compositionally biased region" description="Basic and acidic residues" evidence="1">
    <location>
        <begin position="154"/>
        <end position="168"/>
    </location>
</feature>
<feature type="compositionally biased region" description="Acidic residues" evidence="1">
    <location>
        <begin position="178"/>
        <end position="187"/>
    </location>
</feature>
<protein>
    <submittedName>
        <fullName evidence="2">Uncharacterized protein</fullName>
    </submittedName>
</protein>
<accession>A0A6C0AF19</accession>
<sequence>MNTLPSKLPSIREIVGDLYPKSPNVVGPYYEMDFGPYEGHNIMDIFEDAPTYAYWLFKSDSKKNDRYQEAKQSVRILYFLRYDWYCKHNPISKAENHRLTFGKYKDEKLSKIFKNHYEYCKWLVRSIPSREDMFEDWHKAQTYLKTEHGMGVSDTDKESVKDINDKNKAKMTKPKQEDDVESSDEESIVIQKKKDKQKKDKKTKAPKSPPKNKKDRMYSSEDEESS</sequence>
<name>A0A6C0AF19_9ZZZZ</name>
<organism evidence="2">
    <name type="scientific">viral metagenome</name>
    <dbReference type="NCBI Taxonomy" id="1070528"/>
    <lineage>
        <taxon>unclassified sequences</taxon>
        <taxon>metagenomes</taxon>
        <taxon>organismal metagenomes</taxon>
    </lineage>
</organism>
<evidence type="ECO:0000256" key="1">
    <source>
        <dbReference type="SAM" id="MobiDB-lite"/>
    </source>
</evidence>
<evidence type="ECO:0000313" key="2">
    <source>
        <dbReference type="EMBL" id="QHS78358.1"/>
    </source>
</evidence>
<feature type="compositionally biased region" description="Basic residues" evidence="1">
    <location>
        <begin position="191"/>
        <end position="214"/>
    </location>
</feature>
<dbReference type="EMBL" id="MN740596">
    <property type="protein sequence ID" value="QHS78358.1"/>
    <property type="molecule type" value="Genomic_DNA"/>
</dbReference>
<dbReference type="AlphaFoldDB" id="A0A6C0AF19"/>